<dbReference type="Proteomes" id="UP001497512">
    <property type="component" value="Chromosome 6"/>
</dbReference>
<name>A0ABP0UTQ1_9BRYO</name>
<organism evidence="4 5">
    <name type="scientific">Sphagnum troendelagicum</name>
    <dbReference type="NCBI Taxonomy" id="128251"/>
    <lineage>
        <taxon>Eukaryota</taxon>
        <taxon>Viridiplantae</taxon>
        <taxon>Streptophyta</taxon>
        <taxon>Embryophyta</taxon>
        <taxon>Bryophyta</taxon>
        <taxon>Sphagnophytina</taxon>
        <taxon>Sphagnopsida</taxon>
        <taxon>Sphagnales</taxon>
        <taxon>Sphagnaceae</taxon>
        <taxon>Sphagnum</taxon>
    </lineage>
</organism>
<accession>A0ABP0UTQ1</accession>
<evidence type="ECO:0000256" key="2">
    <source>
        <dbReference type="ARBA" id="ARBA00093469"/>
    </source>
</evidence>
<gene>
    <name evidence="4" type="ORF">CSSPTR1EN2_LOCUS19866</name>
</gene>
<dbReference type="Pfam" id="PF21672">
    <property type="entry name" value="COMM_HN"/>
    <property type="match status" value="1"/>
</dbReference>
<evidence type="ECO:0000259" key="3">
    <source>
        <dbReference type="PROSITE" id="PS51269"/>
    </source>
</evidence>
<reference evidence="4" key="1">
    <citation type="submission" date="2024-02" db="EMBL/GenBank/DDBJ databases">
        <authorList>
            <consortium name="ELIXIR-Norway"/>
            <consortium name="Elixir Norway"/>
        </authorList>
    </citation>
    <scope>NUCLEOTIDE SEQUENCE</scope>
</reference>
<proteinExistence type="inferred from homology"/>
<keyword evidence="5" id="KW-1185">Reference proteome</keyword>
<dbReference type="InterPro" id="IPR037355">
    <property type="entry name" value="COMMD3"/>
</dbReference>
<dbReference type="PANTHER" id="PTHR31159">
    <property type="entry name" value="COMM DOMAIN-CONTAINING PROTEIN 3"/>
    <property type="match status" value="1"/>
</dbReference>
<sequence>MATTIDIGEEALEFLAASKDIGDVELEALARAALTVLLGAEREDTALVDPVLEEMNVDLIKKLYSGFVCLFVEAAKNDLSSKELCAFLRSECGVAQDRGELLSHLFANKKEELRTRLSLTANYSHLPQLSGVDWRLEYRTSSSSDEGGPVRELVYHLSLKTRERDDAGELRKLDFSCSVEQLQDLVSQLKDACKSVERAVERR</sequence>
<evidence type="ECO:0000313" key="4">
    <source>
        <dbReference type="EMBL" id="CAK9229704.1"/>
    </source>
</evidence>
<evidence type="ECO:0000313" key="5">
    <source>
        <dbReference type="Proteomes" id="UP001497512"/>
    </source>
</evidence>
<dbReference type="PANTHER" id="PTHR31159:SF1">
    <property type="entry name" value="COMM DOMAIN-CONTAINING PROTEIN 3"/>
    <property type="match status" value="1"/>
</dbReference>
<dbReference type="Pfam" id="PF07258">
    <property type="entry name" value="COMM_domain"/>
    <property type="match status" value="1"/>
</dbReference>
<evidence type="ECO:0000256" key="1">
    <source>
        <dbReference type="ARBA" id="ARBA00016548"/>
    </source>
</evidence>
<dbReference type="EMBL" id="OZ019898">
    <property type="protein sequence ID" value="CAK9229704.1"/>
    <property type="molecule type" value="Genomic_DNA"/>
</dbReference>
<dbReference type="InterPro" id="IPR017920">
    <property type="entry name" value="COMM"/>
</dbReference>
<comment type="similarity">
    <text evidence="2">Belongs to the COMM domain-containing protein 3 family.</text>
</comment>
<feature type="domain" description="COMM" evidence="3">
    <location>
        <begin position="128"/>
        <end position="200"/>
    </location>
</feature>
<protein>
    <recommendedName>
        <fullName evidence="1">COMM domain-containing protein 3</fullName>
    </recommendedName>
</protein>
<dbReference type="PROSITE" id="PS51269">
    <property type="entry name" value="COMM"/>
    <property type="match status" value="1"/>
</dbReference>